<dbReference type="EMBL" id="FNTY01000002">
    <property type="protein sequence ID" value="SEE67411.1"/>
    <property type="molecule type" value="Genomic_DNA"/>
</dbReference>
<feature type="chain" id="PRO_5011697056" evidence="1">
    <location>
        <begin position="22"/>
        <end position="240"/>
    </location>
</feature>
<dbReference type="Proteomes" id="UP000198985">
    <property type="component" value="Unassembled WGS sequence"/>
</dbReference>
<protein>
    <submittedName>
        <fullName evidence="2">Uncharacterized conserved protein, contains GH25 family domain</fullName>
    </submittedName>
</protein>
<dbReference type="RefSeq" id="WP_084320162.1">
    <property type="nucleotide sequence ID" value="NZ_FNTY01000002.1"/>
</dbReference>
<sequence length="240" mass="26304">MQSSLKIAAVLAFVASTQANAHGLWTEERRGNIEVVYGHGAEDDAFKAEKIKGGWAYDVTGKMIPVTVQRLADHARLQPLRPPAVMAVELDNGPWSQTPDKRWINQNRTQVKDAIASTHSFKYSLAIYQEGAHLPRLGMLRLAIIPQSDPVKIGVGKELEVQVLVDGKPTADIELVGDYRSAPSEISGKTDKEGRARIKVRNEGLNIIAAQFTLPLPKGAPVDKQSLFSSLTFLGEPHHE</sequence>
<gene>
    <name evidence="2" type="ORF">SAMN04490194_3431</name>
</gene>
<feature type="signal peptide" evidence="1">
    <location>
        <begin position="1"/>
        <end position="21"/>
    </location>
</feature>
<proteinExistence type="predicted"/>
<evidence type="ECO:0000313" key="3">
    <source>
        <dbReference type="Proteomes" id="UP000198985"/>
    </source>
</evidence>
<evidence type="ECO:0000313" key="2">
    <source>
        <dbReference type="EMBL" id="SEE67411.1"/>
    </source>
</evidence>
<reference evidence="2 3" key="1">
    <citation type="submission" date="2016-10" db="EMBL/GenBank/DDBJ databases">
        <authorList>
            <person name="de Groot N.N."/>
        </authorList>
    </citation>
    <scope>NUCLEOTIDE SEQUENCE [LARGE SCALE GENOMIC DNA]</scope>
    <source>
        <strain evidence="2 3">BS3662</strain>
    </source>
</reference>
<dbReference type="AlphaFoldDB" id="A0A1H5KTK4"/>
<evidence type="ECO:0000256" key="1">
    <source>
        <dbReference type="SAM" id="SignalP"/>
    </source>
</evidence>
<name>A0A1H5KTK4_9PSED</name>
<dbReference type="Pfam" id="PF10670">
    <property type="entry name" value="DUF4198"/>
    <property type="match status" value="1"/>
</dbReference>
<organism evidence="2 3">
    <name type="scientific">Pseudomonas migulae</name>
    <dbReference type="NCBI Taxonomy" id="78543"/>
    <lineage>
        <taxon>Bacteria</taxon>
        <taxon>Pseudomonadati</taxon>
        <taxon>Pseudomonadota</taxon>
        <taxon>Gammaproteobacteria</taxon>
        <taxon>Pseudomonadales</taxon>
        <taxon>Pseudomonadaceae</taxon>
        <taxon>Pseudomonas</taxon>
    </lineage>
</organism>
<keyword evidence="1" id="KW-0732">Signal</keyword>
<dbReference type="InterPro" id="IPR019613">
    <property type="entry name" value="DUF4198"/>
</dbReference>
<accession>A0A1H5KTK4</accession>